<evidence type="ECO:0000259" key="3">
    <source>
        <dbReference type="PROSITE" id="PS50021"/>
    </source>
</evidence>
<sequence>MSTITLRKSLNGMNTVGMEEYVDETEIATMVAWIDNIPLSRPKTNMSKDFEDGVMMAEIIKHYFPKLVDLHNYNPASSTKQKLENWYLLNKRVLKRLGMDLSDDVIRALANGKRHVIDRILILLRMQIDNLLARQEALVPVVSKSTGRASPSKSPRKTHRGETNSDRSALEPLALPSERASQVKSPRRIYTKGEIPHNHPDRSTYFSDKRMLPDTLPIYSYMYNHSHVPRLIMEEKELEIMQKEETIQMLNAKIQSMERLLNLKQVRIEDLHAKLVACRGVYYVTDGGTKKIIR</sequence>
<dbReference type="PANTHER" id="PTHR12509:SF9">
    <property type="entry name" value="SPERM FLAGELLAR PROTEIN 1 ISOFORM X1"/>
    <property type="match status" value="1"/>
</dbReference>
<evidence type="ECO:0000313" key="4">
    <source>
        <dbReference type="EMBL" id="OWF50991.1"/>
    </source>
</evidence>
<dbReference type="GO" id="GO:0051493">
    <property type="term" value="P:regulation of cytoskeleton organization"/>
    <property type="evidence" value="ECO:0007669"/>
    <property type="project" value="TreeGrafter"/>
</dbReference>
<dbReference type="STRING" id="6573.A0A210QQH8"/>
<evidence type="ECO:0000256" key="2">
    <source>
        <dbReference type="SAM" id="MobiDB-lite"/>
    </source>
</evidence>
<dbReference type="GO" id="GO:0005930">
    <property type="term" value="C:axoneme"/>
    <property type="evidence" value="ECO:0007669"/>
    <property type="project" value="TreeGrafter"/>
</dbReference>
<dbReference type="Proteomes" id="UP000242188">
    <property type="component" value="Unassembled WGS sequence"/>
</dbReference>
<proteinExistence type="predicted"/>
<keyword evidence="4" id="KW-0282">Flagellum</keyword>
<dbReference type="GO" id="GO:0008017">
    <property type="term" value="F:microtubule binding"/>
    <property type="evidence" value="ECO:0007669"/>
    <property type="project" value="TreeGrafter"/>
</dbReference>
<dbReference type="InterPro" id="IPR001715">
    <property type="entry name" value="CH_dom"/>
</dbReference>
<dbReference type="PROSITE" id="PS50021">
    <property type="entry name" value="CH"/>
    <property type="match status" value="1"/>
</dbReference>
<reference evidence="4 5" key="1">
    <citation type="journal article" date="2017" name="Nat. Ecol. Evol.">
        <title>Scallop genome provides insights into evolution of bilaterian karyotype and development.</title>
        <authorList>
            <person name="Wang S."/>
            <person name="Zhang J."/>
            <person name="Jiao W."/>
            <person name="Li J."/>
            <person name="Xun X."/>
            <person name="Sun Y."/>
            <person name="Guo X."/>
            <person name="Huan P."/>
            <person name="Dong B."/>
            <person name="Zhang L."/>
            <person name="Hu X."/>
            <person name="Sun X."/>
            <person name="Wang J."/>
            <person name="Zhao C."/>
            <person name="Wang Y."/>
            <person name="Wang D."/>
            <person name="Huang X."/>
            <person name="Wang R."/>
            <person name="Lv J."/>
            <person name="Li Y."/>
            <person name="Zhang Z."/>
            <person name="Liu B."/>
            <person name="Lu W."/>
            <person name="Hui Y."/>
            <person name="Liang J."/>
            <person name="Zhou Z."/>
            <person name="Hou R."/>
            <person name="Li X."/>
            <person name="Liu Y."/>
            <person name="Li H."/>
            <person name="Ning X."/>
            <person name="Lin Y."/>
            <person name="Zhao L."/>
            <person name="Xing Q."/>
            <person name="Dou J."/>
            <person name="Li Y."/>
            <person name="Mao J."/>
            <person name="Guo H."/>
            <person name="Dou H."/>
            <person name="Li T."/>
            <person name="Mu C."/>
            <person name="Jiang W."/>
            <person name="Fu Q."/>
            <person name="Fu X."/>
            <person name="Miao Y."/>
            <person name="Liu J."/>
            <person name="Yu Q."/>
            <person name="Li R."/>
            <person name="Liao H."/>
            <person name="Li X."/>
            <person name="Kong Y."/>
            <person name="Jiang Z."/>
            <person name="Chourrout D."/>
            <person name="Li R."/>
            <person name="Bao Z."/>
        </authorList>
    </citation>
    <scope>NUCLEOTIDE SEQUENCE [LARGE SCALE GENOMIC DNA]</scope>
    <source>
        <strain evidence="4 5">PY_sf001</strain>
    </source>
</reference>
<dbReference type="InterPro" id="IPR010441">
    <property type="entry name" value="CH_2"/>
</dbReference>
<dbReference type="Gene3D" id="1.10.418.10">
    <property type="entry name" value="Calponin-like domain"/>
    <property type="match status" value="1"/>
</dbReference>
<dbReference type="InterPro" id="IPR052111">
    <property type="entry name" value="Spermatogenesis_Ciliary_MAP"/>
</dbReference>
<keyword evidence="5" id="KW-1185">Reference proteome</keyword>
<feature type="region of interest" description="Disordered" evidence="2">
    <location>
        <begin position="142"/>
        <end position="186"/>
    </location>
</feature>
<feature type="compositionally biased region" description="Basic and acidic residues" evidence="2">
    <location>
        <begin position="160"/>
        <end position="169"/>
    </location>
</feature>
<comment type="caution">
    <text evidence="4">The sequence shown here is derived from an EMBL/GenBank/DDBJ whole genome shotgun (WGS) entry which is preliminary data.</text>
</comment>
<feature type="coiled-coil region" evidence="1">
    <location>
        <begin position="233"/>
        <end position="274"/>
    </location>
</feature>
<feature type="compositionally biased region" description="Polar residues" evidence="2">
    <location>
        <begin position="143"/>
        <end position="153"/>
    </location>
</feature>
<keyword evidence="4" id="KW-0969">Cilium</keyword>
<dbReference type="FunFam" id="1.10.418.10:FF:000059">
    <property type="entry name" value="RIKEN cDNA 6430531B16 gene"/>
    <property type="match status" value="1"/>
</dbReference>
<organism evidence="4 5">
    <name type="scientific">Mizuhopecten yessoensis</name>
    <name type="common">Japanese scallop</name>
    <name type="synonym">Patinopecten yessoensis</name>
    <dbReference type="NCBI Taxonomy" id="6573"/>
    <lineage>
        <taxon>Eukaryota</taxon>
        <taxon>Metazoa</taxon>
        <taxon>Spiralia</taxon>
        <taxon>Lophotrochozoa</taxon>
        <taxon>Mollusca</taxon>
        <taxon>Bivalvia</taxon>
        <taxon>Autobranchia</taxon>
        <taxon>Pteriomorphia</taxon>
        <taxon>Pectinida</taxon>
        <taxon>Pectinoidea</taxon>
        <taxon>Pectinidae</taxon>
        <taxon>Mizuhopecten</taxon>
    </lineage>
</organism>
<dbReference type="OrthoDB" id="193300at2759"/>
<dbReference type="EMBL" id="NEDP02002410">
    <property type="protein sequence ID" value="OWF50991.1"/>
    <property type="molecule type" value="Genomic_DNA"/>
</dbReference>
<dbReference type="Pfam" id="PF06294">
    <property type="entry name" value="CH_2"/>
    <property type="match status" value="1"/>
</dbReference>
<dbReference type="PANTHER" id="PTHR12509">
    <property type="entry name" value="SPERMATOGENESIS-ASSOCIATED 4-RELATED"/>
    <property type="match status" value="1"/>
</dbReference>
<dbReference type="InterPro" id="IPR036872">
    <property type="entry name" value="CH_dom_sf"/>
</dbReference>
<evidence type="ECO:0000313" key="5">
    <source>
        <dbReference type="Proteomes" id="UP000242188"/>
    </source>
</evidence>
<keyword evidence="4" id="KW-0966">Cell projection</keyword>
<protein>
    <submittedName>
        <fullName evidence="4">Sperm flagellar protein 1</fullName>
    </submittedName>
</protein>
<feature type="domain" description="Calponin-homology (CH)" evidence="3">
    <location>
        <begin position="24"/>
        <end position="132"/>
    </location>
</feature>
<evidence type="ECO:0000256" key="1">
    <source>
        <dbReference type="SAM" id="Coils"/>
    </source>
</evidence>
<accession>A0A210QQH8</accession>
<dbReference type="AlphaFoldDB" id="A0A210QQH8"/>
<dbReference type="SUPFAM" id="SSF47576">
    <property type="entry name" value="Calponin-homology domain, CH-domain"/>
    <property type="match status" value="1"/>
</dbReference>
<gene>
    <name evidence="4" type="ORF">KP79_PYT17326</name>
</gene>
<keyword evidence="1" id="KW-0175">Coiled coil</keyword>
<name>A0A210QQH8_MIZYE</name>